<reference evidence="2" key="1">
    <citation type="submission" date="2021-01" db="UniProtKB">
        <authorList>
            <consortium name="EnsemblMetazoa"/>
        </authorList>
    </citation>
    <scope>IDENTIFICATION</scope>
    <source>
        <strain evidence="2">DH4</strain>
    </source>
</reference>
<reference evidence="4" key="2">
    <citation type="submission" date="2025-04" db="UniProtKB">
        <authorList>
            <consortium name="RefSeq"/>
        </authorList>
    </citation>
    <scope>IDENTIFICATION</scope>
    <source>
        <strain evidence="4">DH4</strain>
        <tissue evidence="4">Whole body</tissue>
    </source>
</reference>
<evidence type="ECO:0000313" key="2">
    <source>
        <dbReference type="EnsemblMetazoa" id="XP_026294829"/>
    </source>
</evidence>
<accession>A0A7M7L0J0</accession>
<dbReference type="KEGG" id="ame:725506"/>
<sequence length="96" mass="11049">MMEEAGMGPCQVPKDVEKDIDCRPYARRPKIKVKHDAIEKAKKKPKKAMEDEQETRLPAWRSEYQETINRLGQMIMKHKIHGKSSVGPTWAMAVSN</sequence>
<name>A0A7M7L0J0_APIME</name>
<dbReference type="Proteomes" id="UP000005203">
    <property type="component" value="Linkage group LG2"/>
</dbReference>
<dbReference type="OrthoDB" id="686784at2759"/>
<dbReference type="RefSeq" id="XP_026294829.1">
    <property type="nucleotide sequence ID" value="XM_026439044.1"/>
</dbReference>
<dbReference type="AlphaFoldDB" id="A0A7M7L0J0"/>
<feature type="region of interest" description="Disordered" evidence="1">
    <location>
        <begin position="35"/>
        <end position="55"/>
    </location>
</feature>
<accession>A0A8B8GV87</accession>
<protein>
    <submittedName>
        <fullName evidence="4">Uncharacterized protein LOC725506</fullName>
    </submittedName>
</protein>
<keyword evidence="3" id="KW-1185">Reference proteome</keyword>
<evidence type="ECO:0000256" key="1">
    <source>
        <dbReference type="SAM" id="MobiDB-lite"/>
    </source>
</evidence>
<gene>
    <name evidence="4" type="primary">LOC725506</name>
</gene>
<evidence type="ECO:0000313" key="4">
    <source>
        <dbReference type="RefSeq" id="XP_026294829.1"/>
    </source>
</evidence>
<organism evidence="2">
    <name type="scientific">Apis mellifera</name>
    <name type="common">Honeybee</name>
    <dbReference type="NCBI Taxonomy" id="7460"/>
    <lineage>
        <taxon>Eukaryota</taxon>
        <taxon>Metazoa</taxon>
        <taxon>Ecdysozoa</taxon>
        <taxon>Arthropoda</taxon>
        <taxon>Hexapoda</taxon>
        <taxon>Insecta</taxon>
        <taxon>Pterygota</taxon>
        <taxon>Neoptera</taxon>
        <taxon>Endopterygota</taxon>
        <taxon>Hymenoptera</taxon>
        <taxon>Apocrita</taxon>
        <taxon>Aculeata</taxon>
        <taxon>Apoidea</taxon>
        <taxon>Anthophila</taxon>
        <taxon>Apidae</taxon>
        <taxon>Apis</taxon>
    </lineage>
</organism>
<evidence type="ECO:0000313" key="3">
    <source>
        <dbReference type="Proteomes" id="UP000005203"/>
    </source>
</evidence>
<proteinExistence type="predicted"/>
<dbReference type="EnsemblMetazoa" id="XM_026439044">
    <property type="protein sequence ID" value="XP_026294829"/>
    <property type="gene ID" value="LOC725506"/>
</dbReference>
<dbReference type="GeneID" id="725506"/>